<accession>A0A6I6G9P7</accession>
<dbReference type="KEGG" id="fls:GLV81_14210"/>
<dbReference type="Gene3D" id="3.30.70.100">
    <property type="match status" value="1"/>
</dbReference>
<organism evidence="3 4">
    <name type="scientific">Phnomibacter ginsenosidimutans</name>
    <dbReference type="NCBI Taxonomy" id="2676868"/>
    <lineage>
        <taxon>Bacteria</taxon>
        <taxon>Pseudomonadati</taxon>
        <taxon>Bacteroidota</taxon>
        <taxon>Chitinophagia</taxon>
        <taxon>Chitinophagales</taxon>
        <taxon>Chitinophagaceae</taxon>
        <taxon>Phnomibacter</taxon>
    </lineage>
</organism>
<dbReference type="InterPro" id="IPR012577">
    <property type="entry name" value="NIPSNAP"/>
</dbReference>
<keyword evidence="4" id="KW-1185">Reference proteome</keyword>
<dbReference type="SUPFAM" id="SSF54909">
    <property type="entry name" value="Dimeric alpha+beta barrel"/>
    <property type="match status" value="1"/>
</dbReference>
<name>A0A6I6G9P7_9BACT</name>
<evidence type="ECO:0000313" key="4">
    <source>
        <dbReference type="Proteomes" id="UP000426027"/>
    </source>
</evidence>
<evidence type="ECO:0000313" key="3">
    <source>
        <dbReference type="EMBL" id="QGW29104.1"/>
    </source>
</evidence>
<feature type="domain" description="NIPSNAP" evidence="2">
    <location>
        <begin position="151"/>
        <end position="254"/>
    </location>
</feature>
<protein>
    <submittedName>
        <fullName evidence="3">NIPSNAP family containing protein</fullName>
    </submittedName>
</protein>
<proteinExistence type="predicted"/>
<keyword evidence="1" id="KW-0732">Signal</keyword>
<sequence length="256" mass="29097">MKGKALLCLLLTVSVAMAQPKASRYFQLNVYSYSNQTQEQVLEQYLQNAFVPTAHALGIASVGVFKAITNDTAVVKKLYVFLAAKSAAALLQLPAKMLQHKPYTTQAATWLNHEQQQTAYDRKETILLQAFAMSEGLVMPNLTGPRSERVYELRSYESSTEALYRNKVHMFNEGDEIGLFKRLQFNAIFYGDVIAGSHMPNLMYMTSFNNMADRQEHWKQFVADAQWKTLSSMPFYKGNVSHIDISFLRPTAYSDY</sequence>
<dbReference type="RefSeq" id="WP_157479457.1">
    <property type="nucleotide sequence ID" value="NZ_CP046566.1"/>
</dbReference>
<feature type="chain" id="PRO_5026354599" evidence="1">
    <location>
        <begin position="19"/>
        <end position="256"/>
    </location>
</feature>
<evidence type="ECO:0000259" key="2">
    <source>
        <dbReference type="Pfam" id="PF07978"/>
    </source>
</evidence>
<dbReference type="InterPro" id="IPR011008">
    <property type="entry name" value="Dimeric_a/b-barrel"/>
</dbReference>
<dbReference type="Pfam" id="PF07978">
    <property type="entry name" value="NIPSNAP"/>
    <property type="match status" value="1"/>
</dbReference>
<feature type="signal peptide" evidence="1">
    <location>
        <begin position="1"/>
        <end position="18"/>
    </location>
</feature>
<gene>
    <name evidence="3" type="ORF">GLV81_14210</name>
</gene>
<dbReference type="Proteomes" id="UP000426027">
    <property type="component" value="Chromosome"/>
</dbReference>
<dbReference type="EMBL" id="CP046566">
    <property type="protein sequence ID" value="QGW29104.1"/>
    <property type="molecule type" value="Genomic_DNA"/>
</dbReference>
<evidence type="ECO:0000256" key="1">
    <source>
        <dbReference type="SAM" id="SignalP"/>
    </source>
</evidence>
<dbReference type="AlphaFoldDB" id="A0A6I6G9P7"/>
<reference evidence="3 4" key="1">
    <citation type="submission" date="2019-11" db="EMBL/GenBank/DDBJ databases">
        <authorList>
            <person name="Im W.T."/>
        </authorList>
    </citation>
    <scope>NUCLEOTIDE SEQUENCE [LARGE SCALE GENOMIC DNA]</scope>
    <source>
        <strain evidence="3 4">SB-02</strain>
    </source>
</reference>